<protein>
    <submittedName>
        <fullName evidence="2">Uncharacterized protein</fullName>
    </submittedName>
</protein>
<comment type="caution">
    <text evidence="2">The sequence shown here is derived from an EMBL/GenBank/DDBJ whole genome shotgun (WGS) entry which is preliminary data.</text>
</comment>
<reference evidence="2" key="1">
    <citation type="journal article" date="2014" name="Front. Microbiol.">
        <title>High frequency of phylogenetically diverse reductive dehalogenase-homologous genes in deep subseafloor sedimentary metagenomes.</title>
        <authorList>
            <person name="Kawai M."/>
            <person name="Futagami T."/>
            <person name="Toyoda A."/>
            <person name="Takaki Y."/>
            <person name="Nishi S."/>
            <person name="Hori S."/>
            <person name="Arai W."/>
            <person name="Tsubouchi T."/>
            <person name="Morono Y."/>
            <person name="Uchiyama I."/>
            <person name="Ito T."/>
            <person name="Fujiyama A."/>
            <person name="Inagaki F."/>
            <person name="Takami H."/>
        </authorList>
    </citation>
    <scope>NUCLEOTIDE SEQUENCE</scope>
    <source>
        <strain evidence="2">Expedition CK06-06</strain>
    </source>
</reference>
<dbReference type="EMBL" id="BARV01014044">
    <property type="protein sequence ID" value="GAI28761.1"/>
    <property type="molecule type" value="Genomic_DNA"/>
</dbReference>
<keyword evidence="1" id="KW-1133">Transmembrane helix</keyword>
<evidence type="ECO:0000256" key="1">
    <source>
        <dbReference type="SAM" id="Phobius"/>
    </source>
</evidence>
<feature type="transmembrane region" description="Helical" evidence="1">
    <location>
        <begin position="29"/>
        <end position="48"/>
    </location>
</feature>
<accession>X1NEX0</accession>
<gene>
    <name evidence="2" type="ORF">S06H3_24877</name>
</gene>
<organism evidence="2">
    <name type="scientific">marine sediment metagenome</name>
    <dbReference type="NCBI Taxonomy" id="412755"/>
    <lineage>
        <taxon>unclassified sequences</taxon>
        <taxon>metagenomes</taxon>
        <taxon>ecological metagenomes</taxon>
    </lineage>
</organism>
<dbReference type="AlphaFoldDB" id="X1NEX0"/>
<sequence length="51" mass="5655">MEKKKSSKKDENGLPIVAKTLIQVGTTGIDYYTFGHILMGLIGFPILLNLF</sequence>
<keyword evidence="1" id="KW-0812">Transmembrane</keyword>
<proteinExistence type="predicted"/>
<keyword evidence="1" id="KW-0472">Membrane</keyword>
<feature type="non-terminal residue" evidence="2">
    <location>
        <position position="51"/>
    </location>
</feature>
<name>X1NEX0_9ZZZZ</name>
<evidence type="ECO:0000313" key="2">
    <source>
        <dbReference type="EMBL" id="GAI28761.1"/>
    </source>
</evidence>